<keyword evidence="4" id="KW-1185">Reference proteome</keyword>
<dbReference type="RefSeq" id="XP_033587658.1">
    <property type="nucleotide sequence ID" value="XM_033734104.1"/>
</dbReference>
<feature type="region of interest" description="Disordered" evidence="1">
    <location>
        <begin position="202"/>
        <end position="253"/>
    </location>
</feature>
<feature type="compositionally biased region" description="Basic residues" evidence="1">
    <location>
        <begin position="596"/>
        <end position="607"/>
    </location>
</feature>
<evidence type="ECO:0000256" key="1">
    <source>
        <dbReference type="SAM" id="MobiDB-lite"/>
    </source>
</evidence>
<accession>A0A6A6PLW5</accession>
<feature type="region of interest" description="Disordered" evidence="1">
    <location>
        <begin position="1"/>
        <end position="176"/>
    </location>
</feature>
<dbReference type="Proteomes" id="UP000799767">
    <property type="component" value="Unassembled WGS sequence"/>
</dbReference>
<feature type="compositionally biased region" description="Basic and acidic residues" evidence="1">
    <location>
        <begin position="366"/>
        <end position="413"/>
    </location>
</feature>
<feature type="compositionally biased region" description="Acidic residues" evidence="1">
    <location>
        <begin position="53"/>
        <end position="67"/>
    </location>
</feature>
<feature type="compositionally biased region" description="Low complexity" evidence="1">
    <location>
        <begin position="225"/>
        <end position="242"/>
    </location>
</feature>
<evidence type="ECO:0000313" key="3">
    <source>
        <dbReference type="EMBL" id="KAF2481088.1"/>
    </source>
</evidence>
<dbReference type="AlphaFoldDB" id="A0A6A6PLW5"/>
<dbReference type="GeneID" id="54475106"/>
<feature type="domain" description="Ubiquitin-like" evidence="2">
    <location>
        <begin position="422"/>
        <end position="502"/>
    </location>
</feature>
<dbReference type="InterPro" id="IPR054464">
    <property type="entry name" value="ULD_fung"/>
</dbReference>
<feature type="compositionally biased region" description="Basic residues" evidence="1">
    <location>
        <begin position="126"/>
        <end position="141"/>
    </location>
</feature>
<feature type="compositionally biased region" description="Basic residues" evidence="1">
    <location>
        <begin position="534"/>
        <end position="547"/>
    </location>
</feature>
<name>A0A6A6PLW5_9PEZI</name>
<evidence type="ECO:0000259" key="2">
    <source>
        <dbReference type="Pfam" id="PF22893"/>
    </source>
</evidence>
<feature type="compositionally biased region" description="Basic and acidic residues" evidence="1">
    <location>
        <begin position="107"/>
        <end position="125"/>
    </location>
</feature>
<dbReference type="Pfam" id="PF22893">
    <property type="entry name" value="ULD_2"/>
    <property type="match status" value="1"/>
</dbReference>
<proteinExistence type="predicted"/>
<protein>
    <recommendedName>
        <fullName evidence="2">Ubiquitin-like domain-containing protein</fullName>
    </recommendedName>
</protein>
<dbReference type="EMBL" id="MU001638">
    <property type="protein sequence ID" value="KAF2481088.1"/>
    <property type="molecule type" value="Genomic_DNA"/>
</dbReference>
<gene>
    <name evidence="3" type="ORF">BDY17DRAFT_300671</name>
</gene>
<evidence type="ECO:0000313" key="4">
    <source>
        <dbReference type="Proteomes" id="UP000799767"/>
    </source>
</evidence>
<feature type="region of interest" description="Disordered" evidence="1">
    <location>
        <begin position="366"/>
        <end position="420"/>
    </location>
</feature>
<feature type="region of interest" description="Disordered" evidence="1">
    <location>
        <begin position="533"/>
        <end position="608"/>
    </location>
</feature>
<feature type="compositionally biased region" description="Low complexity" evidence="1">
    <location>
        <begin position="17"/>
        <end position="51"/>
    </location>
</feature>
<reference evidence="3" key="1">
    <citation type="journal article" date="2020" name="Stud. Mycol.">
        <title>101 Dothideomycetes genomes: a test case for predicting lifestyles and emergence of pathogens.</title>
        <authorList>
            <person name="Haridas S."/>
            <person name="Albert R."/>
            <person name="Binder M."/>
            <person name="Bloem J."/>
            <person name="Labutti K."/>
            <person name="Salamov A."/>
            <person name="Andreopoulos B."/>
            <person name="Baker S."/>
            <person name="Barry K."/>
            <person name="Bills G."/>
            <person name="Bluhm B."/>
            <person name="Cannon C."/>
            <person name="Castanera R."/>
            <person name="Culley D."/>
            <person name="Daum C."/>
            <person name="Ezra D."/>
            <person name="Gonzalez J."/>
            <person name="Henrissat B."/>
            <person name="Kuo A."/>
            <person name="Liang C."/>
            <person name="Lipzen A."/>
            <person name="Lutzoni F."/>
            <person name="Magnuson J."/>
            <person name="Mondo S."/>
            <person name="Nolan M."/>
            <person name="Ohm R."/>
            <person name="Pangilinan J."/>
            <person name="Park H.-J."/>
            <person name="Ramirez L."/>
            <person name="Alfaro M."/>
            <person name="Sun H."/>
            <person name="Tritt A."/>
            <person name="Yoshinaga Y."/>
            <person name="Zwiers L.-H."/>
            <person name="Turgeon B."/>
            <person name="Goodwin S."/>
            <person name="Spatafora J."/>
            <person name="Crous P."/>
            <person name="Grigoriev I."/>
        </authorList>
    </citation>
    <scope>NUCLEOTIDE SEQUENCE</scope>
    <source>
        <strain evidence="3">CBS 113389</strain>
    </source>
</reference>
<organism evidence="3 4">
    <name type="scientific">Neohortaea acidophila</name>
    <dbReference type="NCBI Taxonomy" id="245834"/>
    <lineage>
        <taxon>Eukaryota</taxon>
        <taxon>Fungi</taxon>
        <taxon>Dikarya</taxon>
        <taxon>Ascomycota</taxon>
        <taxon>Pezizomycotina</taxon>
        <taxon>Dothideomycetes</taxon>
        <taxon>Dothideomycetidae</taxon>
        <taxon>Mycosphaerellales</taxon>
        <taxon>Teratosphaeriaceae</taxon>
        <taxon>Neohortaea</taxon>
    </lineage>
</organism>
<feature type="compositionally biased region" description="Pro residues" evidence="1">
    <location>
        <begin position="209"/>
        <end position="224"/>
    </location>
</feature>
<sequence>MPPSYTVHTGPEKVVVRSQRARTSSRGSASARSIHSPASSAGSRSPGSGLSEGWDEVDPPSGGDDDEIRPFESASASIATRPRHSTTRAESAHRPTTTRRHSSRRSVLHEEVEPEEDPRVRDASHRRPSTTSHSSRRRRGESRRAASDESSSAVASHDDYPYGHHGRLPYRHVPAPAPPPMSHGGYYPEHYAAQQALIHMPPSADPYGYPHPGPYSAPIPPHHPFSPMDSSSSSGYFPSQPQHRPPPMPRPQSYYGSDVMSAYSAPPMPSYASYNMLANLAANPHLASMYAPLLNQMPPTPTASTEDRKELEALKTLMEKHEEARVAREIAMIKRAEAEAASLAAARAKDEEEKKKKEEIAVASKKAREEAEKKAEETAKKAKEEHEKKLKEIQVAKEAAEKKSKEVEEENKKLKPPPDAGKAIKFKDAVGRKFNFPFNLCKSWKGMEGLIRQAFLHVDVIGDHVRAGHYDLMGPDGEIILPQVWDACVQPDWEISMHMWPVEEKGKHHHHHDPNMIADPFSALGIHDMLAHDGKHRPKRKGSKREKKSSPQPEIIQVGPPPPGLLPHEYPPGFVADPYTVFAPPPPPSGDERKDKSKRPVIVKARSHKEPTGLAAWFAGGSSAQRRKK</sequence>
<feature type="compositionally biased region" description="Basic residues" evidence="1">
    <location>
        <begin position="96"/>
        <end position="106"/>
    </location>
</feature>
<dbReference type="OrthoDB" id="3045089at2759"/>